<dbReference type="EMBL" id="KQ242501">
    <property type="protein sequence ID" value="KNC78377.1"/>
    <property type="molecule type" value="Genomic_DNA"/>
</dbReference>
<feature type="compositionally biased region" description="Polar residues" evidence="1">
    <location>
        <begin position="672"/>
        <end position="682"/>
    </location>
</feature>
<feature type="region of interest" description="Disordered" evidence="1">
    <location>
        <begin position="663"/>
        <end position="688"/>
    </location>
</feature>
<evidence type="ECO:0000313" key="3">
    <source>
        <dbReference type="Proteomes" id="UP000054560"/>
    </source>
</evidence>
<gene>
    <name evidence="2" type="ORF">SARC_09188</name>
</gene>
<feature type="compositionally biased region" description="Low complexity" evidence="1">
    <location>
        <begin position="314"/>
        <end position="325"/>
    </location>
</feature>
<protein>
    <submittedName>
        <fullName evidence="2">Uncharacterized protein</fullName>
    </submittedName>
</protein>
<keyword evidence="3" id="KW-1185">Reference proteome</keyword>
<evidence type="ECO:0000256" key="1">
    <source>
        <dbReference type="SAM" id="MobiDB-lite"/>
    </source>
</evidence>
<feature type="compositionally biased region" description="Polar residues" evidence="1">
    <location>
        <begin position="467"/>
        <end position="476"/>
    </location>
</feature>
<feature type="region of interest" description="Disordered" evidence="1">
    <location>
        <begin position="214"/>
        <end position="371"/>
    </location>
</feature>
<feature type="region of interest" description="Disordered" evidence="1">
    <location>
        <begin position="458"/>
        <end position="571"/>
    </location>
</feature>
<feature type="compositionally biased region" description="Polar residues" evidence="1">
    <location>
        <begin position="431"/>
        <end position="440"/>
    </location>
</feature>
<feature type="region of interest" description="Disordered" evidence="1">
    <location>
        <begin position="426"/>
        <end position="445"/>
    </location>
</feature>
<organism evidence="2 3">
    <name type="scientific">Sphaeroforma arctica JP610</name>
    <dbReference type="NCBI Taxonomy" id="667725"/>
    <lineage>
        <taxon>Eukaryota</taxon>
        <taxon>Ichthyosporea</taxon>
        <taxon>Ichthyophonida</taxon>
        <taxon>Sphaeroforma</taxon>
    </lineage>
</organism>
<feature type="compositionally biased region" description="Polar residues" evidence="1">
    <location>
        <begin position="128"/>
        <end position="143"/>
    </location>
</feature>
<accession>A0A0L0FNJ4</accession>
<feature type="region of interest" description="Disordered" evidence="1">
    <location>
        <begin position="1"/>
        <end position="67"/>
    </location>
</feature>
<dbReference type="Proteomes" id="UP000054560">
    <property type="component" value="Unassembled WGS sequence"/>
</dbReference>
<sequence>MGESAKTQADRPINAHTHVDAKTDLSHTSVDTHEVSSIVAHTPKTVDTRVRSPPQTMGTPPPAITLPPAHLKISSSRSLPSNSVDNRSSVGTVKTLDSDWLTDKMETDHWQLPDDFVVYDNKVKPTRARTSGSKQSAQHSTECATHDSVDPRENEPYTHMHTSATACDSSDVHVHIPTCDIPMHTSESAEHAHGTLQQAVESQEWVMEHSDAQTGCVREQERDADGSINRMQRSSSASLGTVLCTASLTGNGKNAHSCAKNSTRGSGSGSSRGSAKNRTHHDSGGSSGKPHPPTPKPHPTLRSLHSKVQPQPQPTRTDTQTPPTHSDTHTHPGTKLQQVFGDVARPGGVPMTRSHSRDQRVARRKGTRSKCEERTHNIAVPSLANSLSNRSQGSVVPNQSTSSLRMVGAPSASETRDGVQGLDCLPHIQRAGSSPTGSQIERTEHPAQPWVCASLHSSHHSLPAGRSGQSVNQAQYLRQPHSPPSSQHAPSHSAPWHTQGRVGQGSGSGGKSRTKTNSPHRCGHAGANTQPAKRTTELSLEGLDNTRLSPPHAPGRPKAKSSTPSASFVEWSPILPKNSSKRVHASDGATKPINDMPIMSTVARPVVRSAVTQPEPQTLIKPGLPMKKPRFPITATPSGVVVETPTVRATAVVDMTPMLKSLNISRDKVAHTSRNSSRNTSAEPPPRT</sequence>
<feature type="region of interest" description="Disordered" evidence="1">
    <location>
        <begin position="127"/>
        <end position="154"/>
    </location>
</feature>
<proteinExistence type="predicted"/>
<dbReference type="RefSeq" id="XP_014152279.1">
    <property type="nucleotide sequence ID" value="XM_014296804.1"/>
</dbReference>
<dbReference type="AlphaFoldDB" id="A0A0L0FNJ4"/>
<feature type="compositionally biased region" description="Low complexity" evidence="1">
    <location>
        <begin position="484"/>
        <end position="501"/>
    </location>
</feature>
<feature type="compositionally biased region" description="Basic and acidic residues" evidence="1">
    <location>
        <begin position="17"/>
        <end position="34"/>
    </location>
</feature>
<evidence type="ECO:0000313" key="2">
    <source>
        <dbReference type="EMBL" id="KNC78377.1"/>
    </source>
</evidence>
<name>A0A0L0FNJ4_9EUKA</name>
<reference evidence="2 3" key="1">
    <citation type="submission" date="2011-02" db="EMBL/GenBank/DDBJ databases">
        <title>The Genome Sequence of Sphaeroforma arctica JP610.</title>
        <authorList>
            <consortium name="The Broad Institute Genome Sequencing Platform"/>
            <person name="Russ C."/>
            <person name="Cuomo C."/>
            <person name="Young S.K."/>
            <person name="Zeng Q."/>
            <person name="Gargeya S."/>
            <person name="Alvarado L."/>
            <person name="Berlin A."/>
            <person name="Chapman S.B."/>
            <person name="Chen Z."/>
            <person name="Freedman E."/>
            <person name="Gellesch M."/>
            <person name="Goldberg J."/>
            <person name="Griggs A."/>
            <person name="Gujja S."/>
            <person name="Heilman E."/>
            <person name="Heiman D."/>
            <person name="Howarth C."/>
            <person name="Mehta T."/>
            <person name="Neiman D."/>
            <person name="Pearson M."/>
            <person name="Roberts A."/>
            <person name="Saif S."/>
            <person name="Shea T."/>
            <person name="Shenoy N."/>
            <person name="Sisk P."/>
            <person name="Stolte C."/>
            <person name="Sykes S."/>
            <person name="White J."/>
            <person name="Yandava C."/>
            <person name="Burger G."/>
            <person name="Gray M.W."/>
            <person name="Holland P.W.H."/>
            <person name="King N."/>
            <person name="Lang F.B.F."/>
            <person name="Roger A.J."/>
            <person name="Ruiz-Trillo I."/>
            <person name="Haas B."/>
            <person name="Nusbaum C."/>
            <person name="Birren B."/>
        </authorList>
    </citation>
    <scope>NUCLEOTIDE SEQUENCE [LARGE SCALE GENOMIC DNA]</scope>
    <source>
        <strain evidence="2 3">JP610</strain>
    </source>
</reference>
<dbReference type="GeneID" id="25909692"/>
<feature type="compositionally biased region" description="Basic and acidic residues" evidence="1">
    <location>
        <begin position="144"/>
        <end position="154"/>
    </location>
</feature>
<feature type="compositionally biased region" description="Polar residues" evidence="1">
    <location>
        <begin position="229"/>
        <end position="263"/>
    </location>
</feature>